<evidence type="ECO:0000256" key="2">
    <source>
        <dbReference type="ARBA" id="ARBA00022729"/>
    </source>
</evidence>
<dbReference type="Pfam" id="PF00561">
    <property type="entry name" value="Abhydrolase_1"/>
    <property type="match status" value="1"/>
</dbReference>
<keyword evidence="2 5" id="KW-0732">Signal</keyword>
<dbReference type="InterPro" id="IPR029058">
    <property type="entry name" value="AB_hydrolase_fold"/>
</dbReference>
<evidence type="ECO:0000313" key="8">
    <source>
        <dbReference type="Proteomes" id="UP000594967"/>
    </source>
</evidence>
<dbReference type="RefSeq" id="WP_063198290.1">
    <property type="nucleotide sequence ID" value="NZ_CAMITG010000002.1"/>
</dbReference>
<dbReference type="InterPro" id="IPR051601">
    <property type="entry name" value="Serine_prot/Carboxylest_S33"/>
</dbReference>
<dbReference type="EMBL" id="CP065673">
    <property type="protein sequence ID" value="QPS20852.1"/>
    <property type="molecule type" value="Genomic_DNA"/>
</dbReference>
<proteinExistence type="inferred from homology"/>
<dbReference type="Gene3D" id="3.40.50.1820">
    <property type="entry name" value="alpha/beta hydrolase"/>
    <property type="match status" value="1"/>
</dbReference>
<organism evidence="7 8">
    <name type="scientific">Serratia plymuthica</name>
    <dbReference type="NCBI Taxonomy" id="82996"/>
    <lineage>
        <taxon>Bacteria</taxon>
        <taxon>Pseudomonadati</taxon>
        <taxon>Pseudomonadota</taxon>
        <taxon>Gammaproteobacteria</taxon>
        <taxon>Enterobacterales</taxon>
        <taxon>Yersiniaceae</taxon>
        <taxon>Serratia</taxon>
    </lineage>
</organism>
<feature type="domain" description="AB hydrolase-1" evidence="6">
    <location>
        <begin position="86"/>
        <end position="487"/>
    </location>
</feature>
<name>A0A7T2SSI1_SERPL</name>
<dbReference type="SUPFAM" id="SSF53474">
    <property type="entry name" value="alpha/beta-Hydrolases"/>
    <property type="match status" value="1"/>
</dbReference>
<dbReference type="PANTHER" id="PTHR43248:SF29">
    <property type="entry name" value="TRIPEPTIDYL AMINOPEPTIDASE"/>
    <property type="match status" value="1"/>
</dbReference>
<evidence type="ECO:0000256" key="5">
    <source>
        <dbReference type="SAM" id="SignalP"/>
    </source>
</evidence>
<accession>A0A7T2SSI1</accession>
<dbReference type="PROSITE" id="PS51257">
    <property type="entry name" value="PROKAR_LIPOPROTEIN"/>
    <property type="match status" value="1"/>
</dbReference>
<sequence length="514" mass="55901">MKFPTIAFIAVIFCPPAAFASQTQPISWVSCKNSSFNQWFDGGEILARLQCGYVEAPLSYGGGSSHQKVKLAVTRLPATGEKQGSVLSIPGGPGLPGIQVPIETEELNESFDIIGYDPRGVGQSRPKITCSTQPDNNADNAENALNTTEAEKVSRTWLEGCINRTTLNVLKHLGTDEAVNDVDIIRAALGEDKLNAIAFSYGTQVAALYAERFPKNIRALVFDGVMDISDDAFSSDYKQALSFQRSFERFAAYCEEEQQCPLTKADATANYHSLLEKVDNLALRDENGNDIGSDAIISATTKTLYSSEDWPELAKLLRSIDSDKFDYQALAVLDKTADQATEAEQNARPKAVNSSKPRNQANSSADVGVASAADEEAANLTLIGCIDSANPGENLEQSRLKEQKLVDASPFSNYPVKTQSPRNVCDLWPFKGTMPAHTPVVSAELPPLLFVAQRYDPATPYEGAKRMATFFNSPLITVNGDGHTIALSNVNQCVDDEVIDYFISPEKVRANKKC</sequence>
<dbReference type="PANTHER" id="PTHR43248">
    <property type="entry name" value="2-SUCCINYL-6-HYDROXY-2,4-CYCLOHEXADIENE-1-CARBOXYLATE SYNTHASE"/>
    <property type="match status" value="1"/>
</dbReference>
<reference evidence="7 8" key="1">
    <citation type="submission" date="2020-12" db="EMBL/GenBank/DDBJ databases">
        <title>FDA dAtabase for Regulatory Grade micrObial Sequences (FDA-ARGOS): Supporting development and validation of Infectious Disease Dx tests.</title>
        <authorList>
            <person name="Sproer C."/>
            <person name="Gronow S."/>
            <person name="Severitt S."/>
            <person name="Schroder I."/>
            <person name="Tallon L."/>
            <person name="Sadzewicz L."/>
            <person name="Zhao X."/>
            <person name="Boylan J."/>
            <person name="Ott S."/>
            <person name="Bowen H."/>
            <person name="Vavikolanu K."/>
            <person name="Mehta A."/>
            <person name="Aluvathingal J."/>
            <person name="Nadendla S."/>
            <person name="Lowell S."/>
            <person name="Myers T."/>
            <person name="Yan Y."/>
            <person name="Sichtig H."/>
        </authorList>
    </citation>
    <scope>NUCLEOTIDE SEQUENCE [LARGE SCALE GENOMIC DNA]</scope>
    <source>
        <strain evidence="7 8">FDAARGOS_907</strain>
    </source>
</reference>
<dbReference type="GO" id="GO:0016787">
    <property type="term" value="F:hydrolase activity"/>
    <property type="evidence" value="ECO:0007669"/>
    <property type="project" value="UniProtKB-KW"/>
</dbReference>
<feature type="chain" id="PRO_5045984399" evidence="5">
    <location>
        <begin position="21"/>
        <end position="514"/>
    </location>
</feature>
<keyword evidence="8" id="KW-1185">Reference proteome</keyword>
<dbReference type="Proteomes" id="UP000594967">
    <property type="component" value="Chromosome"/>
</dbReference>
<evidence type="ECO:0000256" key="3">
    <source>
        <dbReference type="ARBA" id="ARBA00022801"/>
    </source>
</evidence>
<evidence type="ECO:0000313" key="7">
    <source>
        <dbReference type="EMBL" id="QPS20852.1"/>
    </source>
</evidence>
<evidence type="ECO:0000256" key="4">
    <source>
        <dbReference type="SAM" id="MobiDB-lite"/>
    </source>
</evidence>
<evidence type="ECO:0000259" key="6">
    <source>
        <dbReference type="Pfam" id="PF00561"/>
    </source>
</evidence>
<keyword evidence="3 7" id="KW-0378">Hydrolase</keyword>
<comment type="similarity">
    <text evidence="1">Belongs to the peptidase S33 family.</text>
</comment>
<protein>
    <submittedName>
        <fullName evidence="7">Alpha/beta fold hydrolase</fullName>
    </submittedName>
</protein>
<evidence type="ECO:0000256" key="1">
    <source>
        <dbReference type="ARBA" id="ARBA00010088"/>
    </source>
</evidence>
<feature type="region of interest" description="Disordered" evidence="4">
    <location>
        <begin position="340"/>
        <end position="369"/>
    </location>
</feature>
<feature type="signal peptide" evidence="5">
    <location>
        <begin position="1"/>
        <end position="20"/>
    </location>
</feature>
<dbReference type="InterPro" id="IPR000073">
    <property type="entry name" value="AB_hydrolase_1"/>
</dbReference>
<gene>
    <name evidence="7" type="ORF">I6G64_25470</name>
</gene>